<dbReference type="CDD" id="cd04301">
    <property type="entry name" value="NAT_SF"/>
    <property type="match status" value="1"/>
</dbReference>
<dbReference type="AlphaFoldDB" id="A0A1N7Q9H9"/>
<evidence type="ECO:0000256" key="1">
    <source>
        <dbReference type="ARBA" id="ARBA00022679"/>
    </source>
</evidence>
<dbReference type="GO" id="GO:0016747">
    <property type="term" value="F:acyltransferase activity, transferring groups other than amino-acyl groups"/>
    <property type="evidence" value="ECO:0007669"/>
    <property type="project" value="InterPro"/>
</dbReference>
<accession>A0A1N7Q9H9</accession>
<reference evidence="5" key="1">
    <citation type="submission" date="2017-01" db="EMBL/GenBank/DDBJ databases">
        <authorList>
            <person name="Varghese N."/>
            <person name="Submissions S."/>
        </authorList>
    </citation>
    <scope>NUCLEOTIDE SEQUENCE [LARGE SCALE GENOMIC DNA]</scope>
    <source>
        <strain evidence="5">DSM 24913</strain>
    </source>
</reference>
<dbReference type="InterPro" id="IPR050680">
    <property type="entry name" value="YpeA/RimI_acetyltransf"/>
</dbReference>
<keyword evidence="1" id="KW-0808">Transferase</keyword>
<dbReference type="PANTHER" id="PTHR43420">
    <property type="entry name" value="ACETYLTRANSFERASE"/>
    <property type="match status" value="1"/>
</dbReference>
<dbReference type="PROSITE" id="PS51186">
    <property type="entry name" value="GNAT"/>
    <property type="match status" value="1"/>
</dbReference>
<dbReference type="InterPro" id="IPR016181">
    <property type="entry name" value="Acyl_CoA_acyltransferase"/>
</dbReference>
<dbReference type="RefSeq" id="WP_076518125.1">
    <property type="nucleotide sequence ID" value="NZ_FTOH01000016.1"/>
</dbReference>
<dbReference type="Proteomes" id="UP000185639">
    <property type="component" value="Unassembled WGS sequence"/>
</dbReference>
<keyword evidence="4" id="KW-0689">Ribosomal protein</keyword>
<evidence type="ECO:0000259" key="3">
    <source>
        <dbReference type="PROSITE" id="PS51186"/>
    </source>
</evidence>
<keyword evidence="2" id="KW-0012">Acyltransferase</keyword>
<dbReference type="GO" id="GO:0005840">
    <property type="term" value="C:ribosome"/>
    <property type="evidence" value="ECO:0007669"/>
    <property type="project" value="UniProtKB-KW"/>
</dbReference>
<keyword evidence="5" id="KW-1185">Reference proteome</keyword>
<name>A0A1N7Q9H9_9GAMM</name>
<evidence type="ECO:0000313" key="4">
    <source>
        <dbReference type="EMBL" id="SIT19508.1"/>
    </source>
</evidence>
<dbReference type="OrthoDB" id="1178186at2"/>
<dbReference type="STRING" id="484498.SAMN05421686_11633"/>
<dbReference type="EMBL" id="FTOH01000016">
    <property type="protein sequence ID" value="SIT19508.1"/>
    <property type="molecule type" value="Genomic_DNA"/>
</dbReference>
<evidence type="ECO:0000256" key="2">
    <source>
        <dbReference type="ARBA" id="ARBA00023315"/>
    </source>
</evidence>
<evidence type="ECO:0000313" key="5">
    <source>
        <dbReference type="Proteomes" id="UP000185639"/>
    </source>
</evidence>
<sequence>MNIAKTMFKIAPVECLEVDDATLSDLLNEVFVNGGFTSAEIAPKIFNPAKVRERGFIVGVFDESQTALAGIIIVVPPGSSAQRLAQGGEAELHLLAVLPQYRRQGIGRLLVSAGIEKSIEIGCSKLILWTQPAMTAAQRLYESLGFVFVRNMSQEGREFKVYERALAL</sequence>
<proteinExistence type="predicted"/>
<dbReference type="Pfam" id="PF00583">
    <property type="entry name" value="Acetyltransf_1"/>
    <property type="match status" value="1"/>
</dbReference>
<dbReference type="SUPFAM" id="SSF55729">
    <property type="entry name" value="Acyl-CoA N-acyltransferases (Nat)"/>
    <property type="match status" value="1"/>
</dbReference>
<keyword evidence="4" id="KW-0687">Ribonucleoprotein</keyword>
<gene>
    <name evidence="4" type="ORF">SAMN05421686_11633</name>
</gene>
<organism evidence="4 5">
    <name type="scientific">Thalassolituus maritimus</name>
    <dbReference type="NCBI Taxonomy" id="484498"/>
    <lineage>
        <taxon>Bacteria</taxon>
        <taxon>Pseudomonadati</taxon>
        <taxon>Pseudomonadota</taxon>
        <taxon>Gammaproteobacteria</taxon>
        <taxon>Oceanospirillales</taxon>
        <taxon>Oceanospirillaceae</taxon>
        <taxon>Thalassolituus</taxon>
    </lineage>
</organism>
<feature type="domain" description="N-acetyltransferase" evidence="3">
    <location>
        <begin position="11"/>
        <end position="168"/>
    </location>
</feature>
<dbReference type="InterPro" id="IPR000182">
    <property type="entry name" value="GNAT_dom"/>
</dbReference>
<protein>
    <submittedName>
        <fullName evidence="4">Ribosomal protein S18 acetylase RimI</fullName>
    </submittedName>
</protein>
<dbReference type="Gene3D" id="3.40.630.30">
    <property type="match status" value="1"/>
</dbReference>